<dbReference type="AlphaFoldDB" id="A4RWX6"/>
<name>A4RWX6_OSTLU</name>
<dbReference type="HOGENOM" id="CLU_017633_0_0_1"/>
<dbReference type="PANTHER" id="PTHR44298">
    <property type="entry name" value="DNAJ HOMOLOG SUBFAMILY B MEMBER 11"/>
    <property type="match status" value="1"/>
</dbReference>
<dbReference type="InterPro" id="IPR008971">
    <property type="entry name" value="HSP40/DnaJ_pept-bd"/>
</dbReference>
<dbReference type="SUPFAM" id="SSF46565">
    <property type="entry name" value="Chaperone J-domain"/>
    <property type="match status" value="1"/>
</dbReference>
<dbReference type="GO" id="GO:0051082">
    <property type="term" value="F:unfolded protein binding"/>
    <property type="evidence" value="ECO:0007669"/>
    <property type="project" value="InterPro"/>
</dbReference>
<dbReference type="CDD" id="cd06257">
    <property type="entry name" value="DnaJ"/>
    <property type="match status" value="1"/>
</dbReference>
<dbReference type="STRING" id="436017.A4RWX6"/>
<dbReference type="CDD" id="cd10747">
    <property type="entry name" value="DnaJ_C"/>
    <property type="match status" value="1"/>
</dbReference>
<dbReference type="FunFam" id="2.60.260.20:FF:000013">
    <property type="entry name" value="DnaJ subfamily B member 11"/>
    <property type="match status" value="1"/>
</dbReference>
<dbReference type="OrthoDB" id="550424at2759"/>
<proteinExistence type="predicted"/>
<dbReference type="GO" id="GO:0002221">
    <property type="term" value="P:pattern recognition receptor signaling pathway"/>
    <property type="evidence" value="ECO:0007669"/>
    <property type="project" value="EnsemblPlants"/>
</dbReference>
<dbReference type="GeneID" id="5002067"/>
<sequence length="372" mass="41256">MRRRARESTRGAFACVLFALLAAVCARASDYYAALGVSRGAEESQIKRAYRKLALKYHPDKNPNDERAKKKFTEISQAYEVLSDKEKRSIYDRYGEDGVKQHEQSGGRGGGGAQDIFSQFFGGGGPFGGFGGFGGEQEEPETPKGTTIKVDLGMTVKEIYLGATAPVTREKLVTKSARGTRKCNCRQKLVTRQVGPGMYQQYTEQTCEDCPNVKLVRERADLKVEVDAGAPVGHEILFFEEGDAMIDGDPGDLLFVVQTLEDKENRITRVGKSDLHMTYEITLVEALNGFSKIFKHYDGHDVVIARTGVTVPFDKMTLKGEGLPKHNQFKKFGDMFITFQVQFPASLDQKQRDVVSKTFASSKFVEVGKVVV</sequence>
<dbReference type="Gene3D" id="1.10.287.110">
    <property type="entry name" value="DnaJ domain"/>
    <property type="match status" value="1"/>
</dbReference>
<dbReference type="Proteomes" id="UP000001568">
    <property type="component" value="Chromosome 5"/>
</dbReference>
<dbReference type="RefSeq" id="XP_001417654.1">
    <property type="nucleotide sequence ID" value="XM_001417617.1"/>
</dbReference>
<dbReference type="SMART" id="SM00271">
    <property type="entry name" value="DnaJ"/>
    <property type="match status" value="1"/>
</dbReference>
<protein>
    <recommendedName>
        <fullName evidence="3">J domain-containing protein</fullName>
    </recommendedName>
</protein>
<dbReference type="PANTHER" id="PTHR44298:SF1">
    <property type="entry name" value="DNAJ HOMOLOG SUBFAMILY B MEMBER 11"/>
    <property type="match status" value="1"/>
</dbReference>
<accession>A4RWX6</accession>
<dbReference type="GO" id="GO:0005788">
    <property type="term" value="C:endoplasmic reticulum lumen"/>
    <property type="evidence" value="ECO:0007669"/>
    <property type="project" value="EnsemblPlants"/>
</dbReference>
<keyword evidence="1 2" id="KW-0732">Signal</keyword>
<dbReference type="EMBL" id="CP000585">
    <property type="protein sequence ID" value="ABO95947.1"/>
    <property type="molecule type" value="Genomic_DNA"/>
</dbReference>
<dbReference type="PRINTS" id="PR00625">
    <property type="entry name" value="JDOMAIN"/>
</dbReference>
<dbReference type="Pfam" id="PF01556">
    <property type="entry name" value="DnaJ_C"/>
    <property type="match status" value="1"/>
</dbReference>
<dbReference type="InterPro" id="IPR001623">
    <property type="entry name" value="DnaJ_domain"/>
</dbReference>
<reference evidence="4 5" key="1">
    <citation type="journal article" date="2007" name="Proc. Natl. Acad. Sci. U.S.A.">
        <title>The tiny eukaryote Ostreococcus provides genomic insights into the paradox of plankton speciation.</title>
        <authorList>
            <person name="Palenik B."/>
            <person name="Grimwood J."/>
            <person name="Aerts A."/>
            <person name="Rouze P."/>
            <person name="Salamov A."/>
            <person name="Putnam N."/>
            <person name="Dupont C."/>
            <person name="Jorgensen R."/>
            <person name="Derelle E."/>
            <person name="Rombauts S."/>
            <person name="Zhou K."/>
            <person name="Otillar R."/>
            <person name="Merchant S.S."/>
            <person name="Podell S."/>
            <person name="Gaasterland T."/>
            <person name="Napoli C."/>
            <person name="Gendler K."/>
            <person name="Manuell A."/>
            <person name="Tai V."/>
            <person name="Vallon O."/>
            <person name="Piganeau G."/>
            <person name="Jancek S."/>
            <person name="Heijde M."/>
            <person name="Jabbari K."/>
            <person name="Bowler C."/>
            <person name="Lohr M."/>
            <person name="Robbens S."/>
            <person name="Werner G."/>
            <person name="Dubchak I."/>
            <person name="Pazour G.J."/>
            <person name="Ren Q."/>
            <person name="Paulsen I."/>
            <person name="Delwiche C."/>
            <person name="Schmutz J."/>
            <person name="Rokhsar D."/>
            <person name="Van de Peer Y."/>
            <person name="Moreau H."/>
            <person name="Grigoriev I.V."/>
        </authorList>
    </citation>
    <scope>NUCLEOTIDE SEQUENCE [LARGE SCALE GENOMIC DNA]</scope>
    <source>
        <strain evidence="4 5">CCE9901</strain>
    </source>
</reference>
<dbReference type="KEGG" id="olu:OSTLU_38754"/>
<dbReference type="Gramene" id="ABO95947">
    <property type="protein sequence ID" value="ABO95947"/>
    <property type="gene ID" value="OSTLU_38754"/>
</dbReference>
<feature type="chain" id="PRO_5002672952" description="J domain-containing protein" evidence="2">
    <location>
        <begin position="29"/>
        <end position="372"/>
    </location>
</feature>
<gene>
    <name evidence="4" type="ORF">OSTLU_38754</name>
</gene>
<feature type="domain" description="J" evidence="3">
    <location>
        <begin position="30"/>
        <end position="95"/>
    </location>
</feature>
<keyword evidence="5" id="KW-1185">Reference proteome</keyword>
<evidence type="ECO:0000313" key="5">
    <source>
        <dbReference type="Proteomes" id="UP000001568"/>
    </source>
</evidence>
<evidence type="ECO:0000313" key="4">
    <source>
        <dbReference type="EMBL" id="ABO95947.1"/>
    </source>
</evidence>
<organism evidence="4 5">
    <name type="scientific">Ostreococcus lucimarinus (strain CCE9901)</name>
    <dbReference type="NCBI Taxonomy" id="436017"/>
    <lineage>
        <taxon>Eukaryota</taxon>
        <taxon>Viridiplantae</taxon>
        <taxon>Chlorophyta</taxon>
        <taxon>Mamiellophyceae</taxon>
        <taxon>Mamiellales</taxon>
        <taxon>Bathycoccaceae</taxon>
        <taxon>Ostreococcus</taxon>
    </lineage>
</organism>
<dbReference type="SUPFAM" id="SSF49493">
    <property type="entry name" value="HSP40/DnaJ peptide-binding domain"/>
    <property type="match status" value="2"/>
</dbReference>
<dbReference type="PROSITE" id="PS50076">
    <property type="entry name" value="DNAJ_2"/>
    <property type="match status" value="1"/>
</dbReference>
<dbReference type="InterPro" id="IPR051736">
    <property type="entry name" value="DnaJ-B11-like"/>
</dbReference>
<dbReference type="InterPro" id="IPR018253">
    <property type="entry name" value="DnaJ_domain_CS"/>
</dbReference>
<dbReference type="eggNOG" id="KOG0713">
    <property type="taxonomic scope" value="Eukaryota"/>
</dbReference>
<dbReference type="Gene3D" id="2.60.260.20">
    <property type="entry name" value="Urease metallochaperone UreE, N-terminal domain"/>
    <property type="match status" value="2"/>
</dbReference>
<evidence type="ECO:0000256" key="2">
    <source>
        <dbReference type="SAM" id="SignalP"/>
    </source>
</evidence>
<dbReference type="GO" id="GO:0006457">
    <property type="term" value="P:protein folding"/>
    <property type="evidence" value="ECO:0007669"/>
    <property type="project" value="InterPro"/>
</dbReference>
<dbReference type="Pfam" id="PF00226">
    <property type="entry name" value="DnaJ"/>
    <property type="match status" value="1"/>
</dbReference>
<dbReference type="InterPro" id="IPR036869">
    <property type="entry name" value="J_dom_sf"/>
</dbReference>
<evidence type="ECO:0000259" key="3">
    <source>
        <dbReference type="PROSITE" id="PS50076"/>
    </source>
</evidence>
<evidence type="ECO:0000256" key="1">
    <source>
        <dbReference type="ARBA" id="ARBA00022729"/>
    </source>
</evidence>
<feature type="signal peptide" evidence="2">
    <location>
        <begin position="1"/>
        <end position="28"/>
    </location>
</feature>
<dbReference type="PROSITE" id="PS00636">
    <property type="entry name" value="DNAJ_1"/>
    <property type="match status" value="1"/>
</dbReference>
<dbReference type="InterPro" id="IPR002939">
    <property type="entry name" value="DnaJ_C"/>
</dbReference>
<dbReference type="OMA" id="KWHEDGD"/>